<evidence type="ECO:0000256" key="7">
    <source>
        <dbReference type="SAM" id="MobiDB-lite"/>
    </source>
</evidence>
<dbReference type="Gene3D" id="3.40.50.300">
    <property type="entry name" value="P-loop containing nucleotide triphosphate hydrolases"/>
    <property type="match status" value="1"/>
</dbReference>
<dbReference type="GO" id="GO:0016887">
    <property type="term" value="F:ATP hydrolysis activity"/>
    <property type="evidence" value="ECO:0007669"/>
    <property type="project" value="InterPro"/>
</dbReference>
<dbReference type="GO" id="GO:0012505">
    <property type="term" value="C:endomembrane system"/>
    <property type="evidence" value="ECO:0007669"/>
    <property type="project" value="UniProtKB-SubCell"/>
</dbReference>
<evidence type="ECO:0000256" key="4">
    <source>
        <dbReference type="ARBA" id="ARBA00022475"/>
    </source>
</evidence>
<proteinExistence type="predicted"/>
<keyword evidence="5" id="KW-0677">Repeat</keyword>
<dbReference type="STRING" id="1016849.A0A0D1Y9N0"/>
<keyword evidence="3" id="KW-0813">Transport</keyword>
<dbReference type="HOGENOM" id="CLU_000604_35_1_1"/>
<feature type="domain" description="ABC transporter" evidence="8">
    <location>
        <begin position="127"/>
        <end position="376"/>
    </location>
</feature>
<dbReference type="InterPro" id="IPR017871">
    <property type="entry name" value="ABC_transporter-like_CS"/>
</dbReference>
<dbReference type="EMBL" id="KN846954">
    <property type="protein sequence ID" value="KIV77469.1"/>
    <property type="molecule type" value="Genomic_DNA"/>
</dbReference>
<dbReference type="PROSITE" id="PS50893">
    <property type="entry name" value="ABC_TRANSPORTER_2"/>
    <property type="match status" value="1"/>
</dbReference>
<evidence type="ECO:0000259" key="8">
    <source>
        <dbReference type="PROSITE" id="PS50893"/>
    </source>
</evidence>
<gene>
    <name evidence="9" type="ORF">PV11_09259</name>
</gene>
<dbReference type="Pfam" id="PF14510">
    <property type="entry name" value="ABC_trans_N"/>
    <property type="match status" value="1"/>
</dbReference>
<dbReference type="PANTHER" id="PTHR19241">
    <property type="entry name" value="ATP-BINDING CASSETTE TRANSPORTER"/>
    <property type="match status" value="1"/>
</dbReference>
<evidence type="ECO:0000256" key="6">
    <source>
        <dbReference type="ARBA" id="ARBA00023180"/>
    </source>
</evidence>
<evidence type="ECO:0000313" key="9">
    <source>
        <dbReference type="EMBL" id="KIV77469.1"/>
    </source>
</evidence>
<dbReference type="InterPro" id="IPR029481">
    <property type="entry name" value="ABC_trans_N"/>
</dbReference>
<dbReference type="Pfam" id="PF00005">
    <property type="entry name" value="ABC_tran"/>
    <property type="match status" value="1"/>
</dbReference>
<dbReference type="GO" id="GO:0005524">
    <property type="term" value="F:ATP binding"/>
    <property type="evidence" value="ECO:0007669"/>
    <property type="project" value="InterPro"/>
</dbReference>
<dbReference type="AlphaFoldDB" id="A0A0D1Y9N0"/>
<feature type="compositionally biased region" description="Basic and acidic residues" evidence="7">
    <location>
        <begin position="21"/>
        <end position="41"/>
    </location>
</feature>
<evidence type="ECO:0000256" key="2">
    <source>
        <dbReference type="ARBA" id="ARBA00004236"/>
    </source>
</evidence>
<evidence type="ECO:0000313" key="10">
    <source>
        <dbReference type="Proteomes" id="UP000053599"/>
    </source>
</evidence>
<dbReference type="CDD" id="cd03233">
    <property type="entry name" value="ABCG_PDR_domain1"/>
    <property type="match status" value="1"/>
</dbReference>
<accession>A0A0D1Y9N0</accession>
<dbReference type="Proteomes" id="UP000053599">
    <property type="component" value="Unassembled WGS sequence"/>
</dbReference>
<dbReference type="InterPro" id="IPR003439">
    <property type="entry name" value="ABC_transporter-like_ATP-bd"/>
</dbReference>
<evidence type="ECO:0000256" key="1">
    <source>
        <dbReference type="ARBA" id="ARBA00004127"/>
    </source>
</evidence>
<keyword evidence="6" id="KW-0325">Glycoprotein</keyword>
<dbReference type="SUPFAM" id="SSF52540">
    <property type="entry name" value="P-loop containing nucleoside triphosphate hydrolases"/>
    <property type="match status" value="1"/>
</dbReference>
<evidence type="ECO:0000256" key="3">
    <source>
        <dbReference type="ARBA" id="ARBA00022448"/>
    </source>
</evidence>
<dbReference type="InterPro" id="IPR027417">
    <property type="entry name" value="P-loop_NTPase"/>
</dbReference>
<comment type="subcellular location">
    <subcellularLocation>
        <location evidence="2">Cell membrane</location>
    </subcellularLocation>
    <subcellularLocation>
        <location evidence="1">Endomembrane system</location>
        <topology evidence="1">Multi-pass membrane protein</topology>
    </subcellularLocation>
</comment>
<keyword evidence="4" id="KW-1003">Cell membrane</keyword>
<feature type="region of interest" description="Disordered" evidence="7">
    <location>
        <begin position="1"/>
        <end position="68"/>
    </location>
</feature>
<sequence length="499" mass="56753">MPSHEGADEMEDIVGRQLSFDTRHERLDRQLTSEDREELRRIASSTITKQNTREKDQGDADSGVSTKDPASDDFDLYKWLMAFSDDLRREGINLTKTGISIRSLNVSGNGSELEVQETFWSALTSPFRFREKFRRTKPKHILRNFDALLKEGELLVVLGRPGSGCSTFLKTICGEVHGLSISAESRIHYNGITQSQMKKEFKGEILYNQEVDKHFPHLTVGQTLEFAASARTPSQRVGGMSRSEWAKHITKVIMAVFGLRHTYNTKVGNDFIRGVSGGERKRVSIAEMAIAAAPLAAWDNSTRGLDSATALEFIKALRLTVDLGWSTHAVAIYQASQAIYDLFDKAIVLYEGREIYYGSASKAKQFFEDQGWQCPPRQTTGDFLTSVTNPTERQPRLGMERVVPRTPDEFERYWRSSREYEALQKELNEYDLVYPPGGGTLSDFREKKTSVQAKHTSAKSPYRLSILMQIQLNTKRAYQRIWNDTHQQSPTLSHKLFWL</sequence>
<name>A0A0D1Y9N0_9EURO</name>
<reference evidence="9 10" key="1">
    <citation type="submission" date="2015-01" db="EMBL/GenBank/DDBJ databases">
        <title>The Genome Sequence of Exophiala sideris CBS121828.</title>
        <authorList>
            <consortium name="The Broad Institute Genomics Platform"/>
            <person name="Cuomo C."/>
            <person name="de Hoog S."/>
            <person name="Gorbushina A."/>
            <person name="Stielow B."/>
            <person name="Teixiera M."/>
            <person name="Abouelleil A."/>
            <person name="Chapman S.B."/>
            <person name="Priest M."/>
            <person name="Young S.K."/>
            <person name="Wortman J."/>
            <person name="Nusbaum C."/>
            <person name="Birren B."/>
        </authorList>
    </citation>
    <scope>NUCLEOTIDE SEQUENCE [LARGE SCALE GENOMIC DNA]</scope>
    <source>
        <strain evidence="9 10">CBS 121828</strain>
    </source>
</reference>
<protein>
    <recommendedName>
        <fullName evidence="8">ABC transporter domain-containing protein</fullName>
    </recommendedName>
</protein>
<dbReference type="GO" id="GO:0005886">
    <property type="term" value="C:plasma membrane"/>
    <property type="evidence" value="ECO:0007669"/>
    <property type="project" value="UniProtKB-SubCell"/>
</dbReference>
<dbReference type="FunFam" id="3.40.50.300:FF:001601">
    <property type="entry name" value="ABC multidrug transporter"/>
    <property type="match status" value="1"/>
</dbReference>
<dbReference type="InterPro" id="IPR034001">
    <property type="entry name" value="ABCG_PDR_1"/>
</dbReference>
<dbReference type="PROSITE" id="PS00211">
    <property type="entry name" value="ABC_TRANSPORTER_1"/>
    <property type="match status" value="1"/>
</dbReference>
<evidence type="ECO:0000256" key="5">
    <source>
        <dbReference type="ARBA" id="ARBA00022737"/>
    </source>
</evidence>
<keyword evidence="4" id="KW-0472">Membrane</keyword>
<dbReference type="OrthoDB" id="4501769at2759"/>
<organism evidence="9 10">
    <name type="scientific">Exophiala sideris</name>
    <dbReference type="NCBI Taxonomy" id="1016849"/>
    <lineage>
        <taxon>Eukaryota</taxon>
        <taxon>Fungi</taxon>
        <taxon>Dikarya</taxon>
        <taxon>Ascomycota</taxon>
        <taxon>Pezizomycotina</taxon>
        <taxon>Eurotiomycetes</taxon>
        <taxon>Chaetothyriomycetidae</taxon>
        <taxon>Chaetothyriales</taxon>
        <taxon>Herpotrichiellaceae</taxon>
        <taxon>Exophiala</taxon>
    </lineage>
</organism>